<name>A0A9X2FL74_9LACO</name>
<sequence length="128" mass="14528">MKVKRIDNTVLTVTNLERATRFYHEVFDMPLLDNTDTTQTLRCGHQLLKLQKKDTNFSASTIVNTTLDNVDLCILVNDKATDILNHLKSYFIDIVSGPISQADSVGTITSIFIRDYDSNLIKITTYIK</sequence>
<dbReference type="EMBL" id="JAIULA010000014">
    <property type="protein sequence ID" value="MCP0887259.1"/>
    <property type="molecule type" value="Genomic_DNA"/>
</dbReference>
<dbReference type="AlphaFoldDB" id="A0A9X2FL74"/>
<dbReference type="Gene3D" id="3.10.180.10">
    <property type="entry name" value="2,3-Dihydroxybiphenyl 1,2-Dioxygenase, domain 1"/>
    <property type="match status" value="1"/>
</dbReference>
<evidence type="ECO:0000313" key="3">
    <source>
        <dbReference type="Proteomes" id="UP001139006"/>
    </source>
</evidence>
<accession>A0A9X2FL74</accession>
<dbReference type="Proteomes" id="UP001139006">
    <property type="component" value="Unassembled WGS sequence"/>
</dbReference>
<dbReference type="InterPro" id="IPR004360">
    <property type="entry name" value="Glyas_Fos-R_dOase_dom"/>
</dbReference>
<proteinExistence type="predicted"/>
<protein>
    <submittedName>
        <fullName evidence="2">VOC family protein</fullName>
    </submittedName>
</protein>
<dbReference type="InterPro" id="IPR029068">
    <property type="entry name" value="Glyas_Bleomycin-R_OHBP_Dase"/>
</dbReference>
<evidence type="ECO:0000313" key="2">
    <source>
        <dbReference type="EMBL" id="MCP0887259.1"/>
    </source>
</evidence>
<keyword evidence="3" id="KW-1185">Reference proteome</keyword>
<dbReference type="RefSeq" id="WP_253360974.1">
    <property type="nucleotide sequence ID" value="NZ_JAIULA010000014.1"/>
</dbReference>
<reference evidence="2 3" key="1">
    <citation type="journal article" date="2023" name="Int. J. Syst. Evol. Microbiol.">
        <title>Ligilactobacillus ubinensis sp. nov., a novel species isolated from the wild ferment of a durian fruit (Durio zibethinus).</title>
        <authorList>
            <person name="Heng Y.C."/>
            <person name="Menon N."/>
            <person name="Chen B."/>
            <person name="Loo B.Z.L."/>
            <person name="Wong G.W.J."/>
            <person name="Lim A.C.H."/>
            <person name="Silvaraju S."/>
            <person name="Kittelmann S."/>
        </authorList>
    </citation>
    <scope>NUCLEOTIDE SEQUENCE [LARGE SCALE GENOMIC DNA]</scope>
    <source>
        <strain evidence="2 3">WILCCON 0076</strain>
    </source>
</reference>
<dbReference type="PROSITE" id="PS51819">
    <property type="entry name" value="VOC"/>
    <property type="match status" value="1"/>
</dbReference>
<dbReference type="Pfam" id="PF00903">
    <property type="entry name" value="Glyoxalase"/>
    <property type="match status" value="1"/>
</dbReference>
<comment type="caution">
    <text evidence="2">The sequence shown here is derived from an EMBL/GenBank/DDBJ whole genome shotgun (WGS) entry which is preliminary data.</text>
</comment>
<feature type="domain" description="VOC" evidence="1">
    <location>
        <begin position="5"/>
        <end position="126"/>
    </location>
</feature>
<dbReference type="SUPFAM" id="SSF54593">
    <property type="entry name" value="Glyoxalase/Bleomycin resistance protein/Dihydroxybiphenyl dioxygenase"/>
    <property type="match status" value="1"/>
</dbReference>
<organism evidence="2 3">
    <name type="scientific">Ligilactobacillus ubinensis</name>
    <dbReference type="NCBI Taxonomy" id="2876789"/>
    <lineage>
        <taxon>Bacteria</taxon>
        <taxon>Bacillati</taxon>
        <taxon>Bacillota</taxon>
        <taxon>Bacilli</taxon>
        <taxon>Lactobacillales</taxon>
        <taxon>Lactobacillaceae</taxon>
        <taxon>Ligilactobacillus</taxon>
    </lineage>
</organism>
<dbReference type="InterPro" id="IPR037523">
    <property type="entry name" value="VOC_core"/>
</dbReference>
<evidence type="ECO:0000259" key="1">
    <source>
        <dbReference type="PROSITE" id="PS51819"/>
    </source>
</evidence>
<gene>
    <name evidence="2" type="ORF">LB941_07910</name>
</gene>